<dbReference type="Pfam" id="PF00072">
    <property type="entry name" value="Response_reg"/>
    <property type="match status" value="1"/>
</dbReference>
<dbReference type="SUPFAM" id="SSF46894">
    <property type="entry name" value="C-terminal effector domain of the bipartite response regulators"/>
    <property type="match status" value="1"/>
</dbReference>
<dbReference type="InterPro" id="IPR011006">
    <property type="entry name" value="CheY-like_superfamily"/>
</dbReference>
<keyword evidence="4" id="KW-0597">Phosphoprotein</keyword>
<keyword evidence="3" id="KW-0804">Transcription</keyword>
<name>A0ABZ0S7K9_9GAMM</name>
<dbReference type="EMBL" id="CP121472">
    <property type="protein sequence ID" value="WPL16985.1"/>
    <property type="molecule type" value="Genomic_DNA"/>
</dbReference>
<dbReference type="Gene3D" id="3.40.50.2300">
    <property type="match status" value="1"/>
</dbReference>
<keyword evidence="1" id="KW-0805">Transcription regulation</keyword>
<organism evidence="7 8">
    <name type="scientific">Thiorhodovibrio winogradskyi</name>
    <dbReference type="NCBI Taxonomy" id="77007"/>
    <lineage>
        <taxon>Bacteria</taxon>
        <taxon>Pseudomonadati</taxon>
        <taxon>Pseudomonadota</taxon>
        <taxon>Gammaproteobacteria</taxon>
        <taxon>Chromatiales</taxon>
        <taxon>Chromatiaceae</taxon>
        <taxon>Thiorhodovibrio</taxon>
    </lineage>
</organism>
<dbReference type="PANTHER" id="PTHR44688">
    <property type="entry name" value="DNA-BINDING TRANSCRIPTIONAL ACTIVATOR DEVR_DOSR"/>
    <property type="match status" value="1"/>
</dbReference>
<evidence type="ECO:0000256" key="3">
    <source>
        <dbReference type="ARBA" id="ARBA00023163"/>
    </source>
</evidence>
<dbReference type="CDD" id="cd06170">
    <property type="entry name" value="LuxR_C_like"/>
    <property type="match status" value="1"/>
</dbReference>
<dbReference type="InterPro" id="IPR001789">
    <property type="entry name" value="Sig_transdc_resp-reg_receiver"/>
</dbReference>
<dbReference type="InterPro" id="IPR036388">
    <property type="entry name" value="WH-like_DNA-bd_sf"/>
</dbReference>
<proteinExistence type="predicted"/>
<reference evidence="7 8" key="1">
    <citation type="journal article" date="2023" name="Microorganisms">
        <title>Thiorhodovibrio frisius and Trv. litoralis spp. nov., Two Novel Members from a Clade of Fastidious Purple Sulfur Bacteria That Exhibit Unique Red-Shifted Light-Harvesting Capabilities.</title>
        <authorList>
            <person name="Methner A."/>
            <person name="Kuzyk S.B."/>
            <person name="Petersen J."/>
            <person name="Bauer S."/>
            <person name="Brinkmann H."/>
            <person name="Sichau K."/>
            <person name="Wanner G."/>
            <person name="Wolf J."/>
            <person name="Neumann-Schaal M."/>
            <person name="Henke P."/>
            <person name="Tank M."/>
            <person name="Sproer C."/>
            <person name="Bunk B."/>
            <person name="Overmann J."/>
        </authorList>
    </citation>
    <scope>NUCLEOTIDE SEQUENCE [LARGE SCALE GENOMIC DNA]</scope>
    <source>
        <strain evidence="7 8">DSM 6702</strain>
    </source>
</reference>
<dbReference type="PROSITE" id="PS00622">
    <property type="entry name" value="HTH_LUXR_1"/>
    <property type="match status" value="1"/>
</dbReference>
<dbReference type="PANTHER" id="PTHR44688:SF16">
    <property type="entry name" value="DNA-BINDING TRANSCRIPTIONAL ACTIVATOR DEVR_DOSR"/>
    <property type="match status" value="1"/>
</dbReference>
<dbReference type="InterPro" id="IPR016032">
    <property type="entry name" value="Sig_transdc_resp-reg_C-effctor"/>
</dbReference>
<accession>A0ABZ0S7K9</accession>
<evidence type="ECO:0000259" key="6">
    <source>
        <dbReference type="PROSITE" id="PS50110"/>
    </source>
</evidence>
<protein>
    <submittedName>
        <fullName evidence="7">Transcriptional regulatory protein TdiR</fullName>
    </submittedName>
</protein>
<dbReference type="Proteomes" id="UP001432180">
    <property type="component" value="Chromosome"/>
</dbReference>
<evidence type="ECO:0000313" key="8">
    <source>
        <dbReference type="Proteomes" id="UP001432180"/>
    </source>
</evidence>
<dbReference type="SMART" id="SM00448">
    <property type="entry name" value="REC"/>
    <property type="match status" value="1"/>
</dbReference>
<dbReference type="PROSITE" id="PS50110">
    <property type="entry name" value="RESPONSE_REGULATORY"/>
    <property type="match status" value="1"/>
</dbReference>
<gene>
    <name evidence="7" type="primary">tdiR</name>
    <name evidence="7" type="ORF">Thiowin_01967</name>
</gene>
<keyword evidence="8" id="KW-1185">Reference proteome</keyword>
<evidence type="ECO:0000313" key="7">
    <source>
        <dbReference type="EMBL" id="WPL16985.1"/>
    </source>
</evidence>
<dbReference type="SMART" id="SM00421">
    <property type="entry name" value="HTH_LUXR"/>
    <property type="match status" value="1"/>
</dbReference>
<dbReference type="InterPro" id="IPR000792">
    <property type="entry name" value="Tscrpt_reg_LuxR_C"/>
</dbReference>
<dbReference type="Pfam" id="PF00196">
    <property type="entry name" value="GerE"/>
    <property type="match status" value="1"/>
</dbReference>
<evidence type="ECO:0000256" key="2">
    <source>
        <dbReference type="ARBA" id="ARBA00023125"/>
    </source>
</evidence>
<evidence type="ECO:0000256" key="4">
    <source>
        <dbReference type="PROSITE-ProRule" id="PRU00169"/>
    </source>
</evidence>
<sequence length="201" mass="22485">MTAPPLAYVVDDEPDVRESIAMLLRSVSIKTETYASASRFLEQFSGITERPAILLLDVRMGDIGGMTVLELLRAEHPRLPVIMITGHGDIEMAVTAMKMGARDFLTKPFRAQSLLERVQQELRKSDESHSSDLRIIEGREQLETLTKRERAVFDRLVLGDSNKLIAIDLGISIRTVEAHRANLKEKLGANNLADLVRISIH</sequence>
<feature type="modified residue" description="4-aspartylphosphate" evidence="4">
    <location>
        <position position="57"/>
    </location>
</feature>
<dbReference type="SUPFAM" id="SSF52172">
    <property type="entry name" value="CheY-like"/>
    <property type="match status" value="1"/>
</dbReference>
<dbReference type="PROSITE" id="PS50043">
    <property type="entry name" value="HTH_LUXR_2"/>
    <property type="match status" value="1"/>
</dbReference>
<keyword evidence="2" id="KW-0238">DNA-binding</keyword>
<dbReference type="Gene3D" id="1.10.10.10">
    <property type="entry name" value="Winged helix-like DNA-binding domain superfamily/Winged helix DNA-binding domain"/>
    <property type="match status" value="1"/>
</dbReference>
<evidence type="ECO:0000259" key="5">
    <source>
        <dbReference type="PROSITE" id="PS50043"/>
    </source>
</evidence>
<evidence type="ECO:0000256" key="1">
    <source>
        <dbReference type="ARBA" id="ARBA00023015"/>
    </source>
</evidence>
<dbReference type="RefSeq" id="WP_328987505.1">
    <property type="nucleotide sequence ID" value="NZ_CP121472.1"/>
</dbReference>
<feature type="domain" description="HTH luxR-type" evidence="5">
    <location>
        <begin position="138"/>
        <end position="201"/>
    </location>
</feature>
<dbReference type="PRINTS" id="PR00038">
    <property type="entry name" value="HTHLUXR"/>
</dbReference>
<feature type="domain" description="Response regulatory" evidence="6">
    <location>
        <begin position="6"/>
        <end position="122"/>
    </location>
</feature>